<dbReference type="PROSITE" id="PS51725">
    <property type="entry name" value="ABM"/>
    <property type="match status" value="1"/>
</dbReference>
<protein>
    <recommendedName>
        <fullName evidence="1">ABM domain-containing protein</fullName>
    </recommendedName>
</protein>
<evidence type="ECO:0000259" key="1">
    <source>
        <dbReference type="PROSITE" id="PS51725"/>
    </source>
</evidence>
<proteinExistence type="predicted"/>
<dbReference type="Proteomes" id="UP000310541">
    <property type="component" value="Unassembled WGS sequence"/>
</dbReference>
<dbReference type="AlphaFoldDB" id="A0A4U1ML39"/>
<name>A0A4U1ML39_9BACL</name>
<comment type="caution">
    <text evidence="2">The sequence shown here is derived from an EMBL/GenBank/DDBJ whole genome shotgun (WGS) entry which is preliminary data.</text>
</comment>
<dbReference type="OrthoDB" id="9798157at2"/>
<dbReference type="Gene3D" id="3.30.70.100">
    <property type="match status" value="1"/>
</dbReference>
<evidence type="ECO:0000313" key="3">
    <source>
        <dbReference type="Proteomes" id="UP000310541"/>
    </source>
</evidence>
<dbReference type="EMBL" id="SWFM01000001">
    <property type="protein sequence ID" value="TKD71404.1"/>
    <property type="molecule type" value="Genomic_DNA"/>
</dbReference>
<reference evidence="2 3" key="1">
    <citation type="submission" date="2019-04" db="EMBL/GenBank/DDBJ databases">
        <title>Genome sequence of Bacillus hwajinpoensis strain Y2.</title>
        <authorList>
            <person name="Fair J.L."/>
            <person name="Maclea K.S."/>
        </authorList>
    </citation>
    <scope>NUCLEOTIDE SEQUENCE [LARGE SCALE GENOMIC DNA]</scope>
    <source>
        <strain evidence="2 3">Y2</strain>
    </source>
</reference>
<gene>
    <name evidence="2" type="ORF">FBF83_00920</name>
</gene>
<dbReference type="SUPFAM" id="SSF54909">
    <property type="entry name" value="Dimeric alpha+beta barrel"/>
    <property type="match status" value="1"/>
</dbReference>
<sequence>MELITEKAYFTIHEGLETKFEEAFSEAVDLIAATKGYQHYTLTKSIEFDRKYVIFIEWDSLAAHTEGFMNSNRFEQFTKKMDPFLEHVEMEHLVQIHSDK</sequence>
<accession>A0A4U1ML39</accession>
<dbReference type="InterPro" id="IPR007138">
    <property type="entry name" value="ABM_dom"/>
</dbReference>
<organism evidence="2 3">
    <name type="scientific">Guptibacillus hwajinpoensis</name>
    <dbReference type="NCBI Taxonomy" id="208199"/>
    <lineage>
        <taxon>Bacteria</taxon>
        <taxon>Bacillati</taxon>
        <taxon>Bacillota</taxon>
        <taxon>Bacilli</taxon>
        <taxon>Bacillales</taxon>
        <taxon>Guptibacillaceae</taxon>
        <taxon>Guptibacillus</taxon>
    </lineage>
</organism>
<feature type="domain" description="ABM" evidence="1">
    <location>
        <begin position="4"/>
        <end position="94"/>
    </location>
</feature>
<dbReference type="InterPro" id="IPR011008">
    <property type="entry name" value="Dimeric_a/b-barrel"/>
</dbReference>
<dbReference type="Pfam" id="PF03992">
    <property type="entry name" value="ABM"/>
    <property type="match status" value="1"/>
</dbReference>
<evidence type="ECO:0000313" key="2">
    <source>
        <dbReference type="EMBL" id="TKD71404.1"/>
    </source>
</evidence>